<proteinExistence type="predicted"/>
<feature type="chain" id="PRO_5018027287" evidence="1">
    <location>
        <begin position="20"/>
        <end position="113"/>
    </location>
</feature>
<evidence type="ECO:0000313" key="2">
    <source>
        <dbReference type="EMBL" id="RRJ83446.1"/>
    </source>
</evidence>
<name>A0A3P3VP61_9GAMM</name>
<keyword evidence="3" id="KW-1185">Reference proteome</keyword>
<dbReference type="EMBL" id="QWEZ01000002">
    <property type="protein sequence ID" value="RRJ83446.1"/>
    <property type="molecule type" value="Genomic_DNA"/>
</dbReference>
<evidence type="ECO:0000313" key="3">
    <source>
        <dbReference type="Proteomes" id="UP000280792"/>
    </source>
</evidence>
<reference evidence="2 3" key="1">
    <citation type="submission" date="2018-08" db="EMBL/GenBank/DDBJ databases">
        <authorList>
            <person name="Khan S.A."/>
        </authorList>
    </citation>
    <scope>NUCLEOTIDE SEQUENCE [LARGE SCALE GENOMIC DNA]</scope>
    <source>
        <strain evidence="2 3">GTF-13</strain>
    </source>
</reference>
<comment type="caution">
    <text evidence="2">The sequence shown here is derived from an EMBL/GenBank/DDBJ whole genome shotgun (WGS) entry which is preliminary data.</text>
</comment>
<organism evidence="2 3">
    <name type="scientific">Aestuariirhabdus litorea</name>
    <dbReference type="NCBI Taxonomy" id="2528527"/>
    <lineage>
        <taxon>Bacteria</taxon>
        <taxon>Pseudomonadati</taxon>
        <taxon>Pseudomonadota</taxon>
        <taxon>Gammaproteobacteria</taxon>
        <taxon>Oceanospirillales</taxon>
        <taxon>Aestuariirhabdaceae</taxon>
        <taxon>Aestuariirhabdus</taxon>
    </lineage>
</organism>
<dbReference type="Proteomes" id="UP000280792">
    <property type="component" value="Unassembled WGS sequence"/>
</dbReference>
<accession>A0A3P3VP61</accession>
<evidence type="ECO:0000256" key="1">
    <source>
        <dbReference type="SAM" id="SignalP"/>
    </source>
</evidence>
<reference evidence="2 3" key="2">
    <citation type="submission" date="2018-12" db="EMBL/GenBank/DDBJ databases">
        <title>Simiduia agarivorans gen. nov., sp. nov., a marine, agarolytic bacterium isolated from shallow coastal water from Keelung, Taiwan.</title>
        <authorList>
            <person name="Shieh W.Y."/>
        </authorList>
    </citation>
    <scope>NUCLEOTIDE SEQUENCE [LARGE SCALE GENOMIC DNA]</scope>
    <source>
        <strain evidence="2 3">GTF-13</strain>
    </source>
</reference>
<dbReference type="AlphaFoldDB" id="A0A3P3VP61"/>
<protein>
    <submittedName>
        <fullName evidence="2">Uncharacterized protein</fullName>
    </submittedName>
</protein>
<gene>
    <name evidence="2" type="ORF">D0544_16660</name>
</gene>
<dbReference type="RefSeq" id="WP_125018159.1">
    <property type="nucleotide sequence ID" value="NZ_QWEZ01000002.1"/>
</dbReference>
<keyword evidence="1" id="KW-0732">Signal</keyword>
<feature type="signal peptide" evidence="1">
    <location>
        <begin position="1"/>
        <end position="19"/>
    </location>
</feature>
<sequence length="113" mass="12836">MGRRLWAVFILVWAGTALAAETNFALYSASSSMDGKPVTLKLDTRNGDSWFFDGVRWQVMEETGSKNRYEEPAYQLKLTDSTQGLVILRFSEVNGSSWIYTAHGWEYIEESTP</sequence>